<evidence type="ECO:0000313" key="3">
    <source>
        <dbReference type="Proteomes" id="UP000261540"/>
    </source>
</evidence>
<organism evidence="2 3">
    <name type="scientific">Paramormyrops kingsleyae</name>
    <dbReference type="NCBI Taxonomy" id="1676925"/>
    <lineage>
        <taxon>Eukaryota</taxon>
        <taxon>Metazoa</taxon>
        <taxon>Chordata</taxon>
        <taxon>Craniata</taxon>
        <taxon>Vertebrata</taxon>
        <taxon>Euteleostomi</taxon>
        <taxon>Actinopterygii</taxon>
        <taxon>Neopterygii</taxon>
        <taxon>Teleostei</taxon>
        <taxon>Osteoglossocephala</taxon>
        <taxon>Osteoglossomorpha</taxon>
        <taxon>Osteoglossiformes</taxon>
        <taxon>Mormyridae</taxon>
        <taxon>Paramormyrops</taxon>
    </lineage>
</organism>
<dbReference type="Gene3D" id="3.30.420.10">
    <property type="entry name" value="Ribonuclease H-like superfamily/Ribonuclease H"/>
    <property type="match status" value="1"/>
</dbReference>
<dbReference type="Ensembl" id="ENSPKIT00000030610.1">
    <property type="protein sequence ID" value="ENSPKIP00000006582.1"/>
    <property type="gene ID" value="ENSPKIG00000022801.1"/>
</dbReference>
<reference evidence="2" key="1">
    <citation type="submission" date="2025-08" db="UniProtKB">
        <authorList>
            <consortium name="Ensembl"/>
        </authorList>
    </citation>
    <scope>IDENTIFICATION</scope>
</reference>
<evidence type="ECO:0000313" key="2">
    <source>
        <dbReference type="Ensembl" id="ENSPKIP00000006582.1"/>
    </source>
</evidence>
<keyword evidence="3" id="KW-1185">Reference proteome</keyword>
<dbReference type="InterPro" id="IPR036397">
    <property type="entry name" value="RNaseH_sf"/>
</dbReference>
<accession>A0A3B3QIK6</accession>
<evidence type="ECO:0008006" key="4">
    <source>
        <dbReference type="Google" id="ProtNLM"/>
    </source>
</evidence>
<protein>
    <recommendedName>
        <fullName evidence="4">Transposase Tc1-like domain-containing protein</fullName>
    </recommendedName>
</protein>
<sequence length="194" mass="22799">AAAYIPGKKLTNSGNKTWPFPVPYIRQRPFPVPYLRQRPFPVPYIRQRPFPVPYIRQRPFPVPYLRQRPFPVPYIRQSHNTHNREADGLQQQKTPPGTTTNRKKRLQFARAHQNWTVEDWKNVAWSDESRFLLRHSNGRVRIWRKQNENMDPSCLVTTVQAGGGGVMVWGMFSWHTLGPNWASFKCHGLPEHCF</sequence>
<proteinExistence type="predicted"/>
<feature type="compositionally biased region" description="Polar residues" evidence="1">
    <location>
        <begin position="89"/>
        <end position="100"/>
    </location>
</feature>
<dbReference type="GeneTree" id="ENSGT01150000286933"/>
<dbReference type="GO" id="GO:0003676">
    <property type="term" value="F:nucleic acid binding"/>
    <property type="evidence" value="ECO:0007669"/>
    <property type="project" value="InterPro"/>
</dbReference>
<reference evidence="2" key="2">
    <citation type="submission" date="2025-09" db="UniProtKB">
        <authorList>
            <consortium name="Ensembl"/>
        </authorList>
    </citation>
    <scope>IDENTIFICATION</scope>
</reference>
<evidence type="ECO:0000256" key="1">
    <source>
        <dbReference type="SAM" id="MobiDB-lite"/>
    </source>
</evidence>
<dbReference type="Proteomes" id="UP000261540">
    <property type="component" value="Unplaced"/>
</dbReference>
<dbReference type="AlphaFoldDB" id="A0A3B3QIK6"/>
<feature type="region of interest" description="Disordered" evidence="1">
    <location>
        <begin position="82"/>
        <end position="101"/>
    </location>
</feature>
<name>A0A3B3QIK6_9TELE</name>